<sequence length="337" mass="38394">MDPSFLEAAKFISNEYRDLNGTGIEILDHPPSAIEFSRVIHISRPTIIKGFRFPALDLWTDEYLTKKMKENPISIATTPNGLADSICRASDGRLYFVEPFIEKMTMQQLLFKLGSKTTSPKPEIYYLQSQNGNLFSSSSFDSESNEATDNNSEFFPLLSDVPKEVPWCSEALGQHPDAVNLWIGNEQSITSIHSDPYENIYTVVRGEKHFVLLPPSDSWCLKERYYPHATYTRTSSSEALEILPSTEDIPQVRWSSILDPDSPNAFPSEITPIRVTLKAGESLYLPVGWWHYVRQSGLTIALNWWYDAEMRGMSWTLLNFLRNSTTIHDGNYNDNTD</sequence>
<evidence type="ECO:0000313" key="2">
    <source>
        <dbReference type="EMBL" id="KAG5169260.1"/>
    </source>
</evidence>
<protein>
    <recommendedName>
        <fullName evidence="1">JmjC domain-containing protein</fullName>
    </recommendedName>
</protein>
<accession>A0A8H7Y155</accession>
<proteinExistence type="predicted"/>
<dbReference type="SUPFAM" id="SSF51197">
    <property type="entry name" value="Clavaminate synthase-like"/>
    <property type="match status" value="1"/>
</dbReference>
<dbReference type="EMBL" id="JAFIQS010000005">
    <property type="protein sequence ID" value="KAG5169260.1"/>
    <property type="molecule type" value="Genomic_DNA"/>
</dbReference>
<dbReference type="InterPro" id="IPR014710">
    <property type="entry name" value="RmlC-like_jellyroll"/>
</dbReference>
<comment type="caution">
    <text evidence="2">The sequence shown here is derived from an EMBL/GenBank/DDBJ whole genome shotgun (WGS) entry which is preliminary data.</text>
</comment>
<dbReference type="Pfam" id="PF13621">
    <property type="entry name" value="Cupin_8"/>
    <property type="match status" value="1"/>
</dbReference>
<dbReference type="InterPro" id="IPR003347">
    <property type="entry name" value="JmjC_dom"/>
</dbReference>
<feature type="domain" description="JmjC" evidence="1">
    <location>
        <begin position="144"/>
        <end position="321"/>
    </location>
</feature>
<evidence type="ECO:0000259" key="1">
    <source>
        <dbReference type="PROSITE" id="PS51184"/>
    </source>
</evidence>
<dbReference type="SMART" id="SM00558">
    <property type="entry name" value="JmjC"/>
    <property type="match status" value="1"/>
</dbReference>
<dbReference type="PANTHER" id="PTHR12461">
    <property type="entry name" value="HYPOXIA-INDUCIBLE FACTOR 1 ALPHA INHIBITOR-RELATED"/>
    <property type="match status" value="1"/>
</dbReference>
<name>A0A8H7Y155_PSICU</name>
<dbReference type="Gene3D" id="2.60.120.10">
    <property type="entry name" value="Jelly Rolls"/>
    <property type="match status" value="1"/>
</dbReference>
<dbReference type="InterPro" id="IPR041667">
    <property type="entry name" value="Cupin_8"/>
</dbReference>
<organism evidence="2">
    <name type="scientific">Psilocybe cubensis</name>
    <name type="common">Psychedelic mushroom</name>
    <name type="synonym">Stropharia cubensis</name>
    <dbReference type="NCBI Taxonomy" id="181762"/>
    <lineage>
        <taxon>Eukaryota</taxon>
        <taxon>Fungi</taxon>
        <taxon>Dikarya</taxon>
        <taxon>Basidiomycota</taxon>
        <taxon>Agaricomycotina</taxon>
        <taxon>Agaricomycetes</taxon>
        <taxon>Agaricomycetidae</taxon>
        <taxon>Agaricales</taxon>
        <taxon>Agaricineae</taxon>
        <taxon>Strophariaceae</taxon>
        <taxon>Psilocybe</taxon>
    </lineage>
</organism>
<dbReference type="PANTHER" id="PTHR12461:SF99">
    <property type="entry name" value="BIFUNCTIONAL PEPTIDASE AND (3S)-LYSYL HYDROXYLASE JMJD7"/>
    <property type="match status" value="1"/>
</dbReference>
<dbReference type="PROSITE" id="PS51184">
    <property type="entry name" value="JMJC"/>
    <property type="match status" value="1"/>
</dbReference>
<gene>
    <name evidence="2" type="ORF">JR316_005816</name>
</gene>
<dbReference type="OrthoDB" id="424465at2759"/>
<dbReference type="AlphaFoldDB" id="A0A8H7Y155"/>
<reference evidence="2" key="1">
    <citation type="submission" date="2021-02" db="EMBL/GenBank/DDBJ databases">
        <title>Psilocybe cubensis genome.</title>
        <authorList>
            <person name="Mckernan K.J."/>
            <person name="Crawford S."/>
            <person name="Trippe A."/>
            <person name="Kane L.T."/>
            <person name="Mclaughlin S."/>
        </authorList>
    </citation>
    <scope>NUCLEOTIDE SEQUENCE [LARGE SCALE GENOMIC DNA]</scope>
    <source>
        <strain evidence="2">MGC-MH-2018</strain>
    </source>
</reference>